<feature type="transmembrane region" description="Helical" evidence="7">
    <location>
        <begin position="707"/>
        <end position="726"/>
    </location>
</feature>
<name>A0A8C2VD97_CHILA</name>
<feature type="transmembrane region" description="Helical" evidence="7">
    <location>
        <begin position="420"/>
        <end position="439"/>
    </location>
</feature>
<proteinExistence type="inferred from homology"/>
<dbReference type="GO" id="GO:0005412">
    <property type="term" value="F:D-glucose:sodium symporter activity"/>
    <property type="evidence" value="ECO:0007669"/>
    <property type="project" value="TreeGrafter"/>
</dbReference>
<reference evidence="8" key="1">
    <citation type="submission" date="2025-08" db="UniProtKB">
        <authorList>
            <consortium name="Ensembl"/>
        </authorList>
    </citation>
    <scope>IDENTIFICATION</scope>
</reference>
<keyword evidence="3 7" id="KW-0812">Transmembrane</keyword>
<dbReference type="RefSeq" id="XP_005396426.1">
    <property type="nucleotide sequence ID" value="XM_005396369.1"/>
</dbReference>
<feature type="transmembrane region" description="Helical" evidence="7">
    <location>
        <begin position="201"/>
        <end position="219"/>
    </location>
</feature>
<dbReference type="GO" id="GO:0005886">
    <property type="term" value="C:plasma membrane"/>
    <property type="evidence" value="ECO:0007669"/>
    <property type="project" value="TreeGrafter"/>
</dbReference>
<dbReference type="InterPro" id="IPR001734">
    <property type="entry name" value="Na/solute_symporter"/>
</dbReference>
<dbReference type="PROSITE" id="PS50283">
    <property type="entry name" value="NA_SOLUT_SYMP_3"/>
    <property type="match status" value="1"/>
</dbReference>
<feature type="transmembrane region" description="Helical" evidence="7">
    <location>
        <begin position="451"/>
        <end position="473"/>
    </location>
</feature>
<sequence length="727" mass="81551">MGLAETHDNFYNWSTMGLGTYNWKDTLIVTVYLFLVLYIGLRALSRDRSTIKGFFLADQNLVWGLIGTSLFAANTGSSHFIGLAGIGASSGIAIGAFEWNTVFMLFILGWIFVPIYMKAGVATLPEYLRKRFGSARIQVLVSILFILIDFLTRILVEVCYGAMFVKIAWDMDVYQVTLVLLVISGIYTFTGGLAAAIYTEALHAVAMLLGSIVLMVYAFRKVGGYKQLQHDYFYAIPGETREGNWTAQPECYTPNPSAFHIFRGSISREFSWPKLIFGATTVSLFYGCADQVSVQRGLAGKSKPHMHVGFILYGYLKLLPMFLMVMPGMISRIFYPDQVACVVPSECQKYCGAQRSCSPIAYPKLVVSLLPTGLQGMMLSTVCAAIISSLTSAFNSISALFTMNIYAWMRPKASENELMITARFFIITLLATTIVWIPIIETAFSEKLFEYMLLIRSCLTPPITALFILAVFSKRVNEEGAFWGLIFGIIIGLCRLVPELMFIRRTCEDSKCPMPICRIHYFYFSMALLLVSLLSMLGISFFRAPIPDKHLHGLCWSLRKSQEKRVDLDRDRTWRRLPRFAATPAMFGDSKSYFWEAFQLFFGLEPQVKYKVTPGKATKEIKATEGKTEATGKRKHSDTLEDAKVLASGEASIKMEVSKEKMEQGDTPEGADGLAQGKLSRVMKATKENMEDTKRTDMLEKPYWKKVISSSGTILITLLILGHMYFA</sequence>
<comment type="similarity">
    <text evidence="2 6">Belongs to the sodium:solute symporter (SSF) (TC 2.A.21) family.</text>
</comment>
<feature type="transmembrane region" description="Helical" evidence="7">
    <location>
        <begin position="102"/>
        <end position="119"/>
    </location>
</feature>
<dbReference type="OMA" id="CLAGKNM"/>
<dbReference type="OrthoDB" id="6132759at2759"/>
<evidence type="ECO:0000256" key="5">
    <source>
        <dbReference type="ARBA" id="ARBA00023136"/>
    </source>
</evidence>
<feature type="transmembrane region" description="Helical" evidence="7">
    <location>
        <begin position="173"/>
        <end position="195"/>
    </location>
</feature>
<reference evidence="8" key="2">
    <citation type="submission" date="2025-09" db="UniProtKB">
        <authorList>
            <consortium name="Ensembl"/>
        </authorList>
    </citation>
    <scope>IDENTIFICATION</scope>
</reference>
<protein>
    <submittedName>
        <fullName evidence="8">Sodium/glucose cotransporter 1-like</fullName>
    </submittedName>
</protein>
<comment type="subcellular location">
    <subcellularLocation>
        <location evidence="1">Membrane</location>
        <topology evidence="1">Multi-pass membrane protein</topology>
    </subcellularLocation>
</comment>
<dbReference type="PANTHER" id="PTHR11819">
    <property type="entry name" value="SOLUTE CARRIER FAMILY 5"/>
    <property type="match status" value="1"/>
</dbReference>
<evidence type="ECO:0000313" key="8">
    <source>
        <dbReference type="Ensembl" id="ENSCLAP00000013181.1"/>
    </source>
</evidence>
<organism evidence="8 9">
    <name type="scientific">Chinchilla lanigera</name>
    <name type="common">Long-tailed chinchilla</name>
    <name type="synonym">Chinchilla villidera</name>
    <dbReference type="NCBI Taxonomy" id="34839"/>
    <lineage>
        <taxon>Eukaryota</taxon>
        <taxon>Metazoa</taxon>
        <taxon>Chordata</taxon>
        <taxon>Craniata</taxon>
        <taxon>Vertebrata</taxon>
        <taxon>Euteleostomi</taxon>
        <taxon>Mammalia</taxon>
        <taxon>Eutheria</taxon>
        <taxon>Euarchontoglires</taxon>
        <taxon>Glires</taxon>
        <taxon>Rodentia</taxon>
        <taxon>Hystricomorpha</taxon>
        <taxon>Chinchillidae</taxon>
        <taxon>Chinchilla</taxon>
    </lineage>
</organism>
<evidence type="ECO:0000256" key="2">
    <source>
        <dbReference type="ARBA" id="ARBA00006434"/>
    </source>
</evidence>
<feature type="transmembrane region" description="Helical" evidence="7">
    <location>
        <begin position="139"/>
        <end position="161"/>
    </location>
</feature>
<dbReference type="InterPro" id="IPR038377">
    <property type="entry name" value="Na/Glc_symporter_sf"/>
</dbReference>
<evidence type="ECO:0000313" key="9">
    <source>
        <dbReference type="Proteomes" id="UP000694398"/>
    </source>
</evidence>
<evidence type="ECO:0000256" key="1">
    <source>
        <dbReference type="ARBA" id="ARBA00004141"/>
    </source>
</evidence>
<dbReference type="AlphaFoldDB" id="A0A8C2VD97"/>
<dbReference type="Gene3D" id="1.20.1730.10">
    <property type="entry name" value="Sodium/glucose cotransporter"/>
    <property type="match status" value="1"/>
</dbReference>
<gene>
    <name evidence="8" type="primary">LOC102025978</name>
</gene>
<feature type="transmembrane region" description="Helical" evidence="7">
    <location>
        <begin position="79"/>
        <end position="97"/>
    </location>
</feature>
<keyword evidence="5 7" id="KW-0472">Membrane</keyword>
<evidence type="ECO:0000256" key="4">
    <source>
        <dbReference type="ARBA" id="ARBA00022989"/>
    </source>
</evidence>
<dbReference type="Ensembl" id="ENSCLAT00000013332.1">
    <property type="protein sequence ID" value="ENSCLAP00000013181.1"/>
    <property type="gene ID" value="ENSCLAG00000009100.1"/>
</dbReference>
<evidence type="ECO:0000256" key="3">
    <source>
        <dbReference type="ARBA" id="ARBA00022692"/>
    </source>
</evidence>
<evidence type="ECO:0000256" key="6">
    <source>
        <dbReference type="RuleBase" id="RU362091"/>
    </source>
</evidence>
<keyword evidence="4 7" id="KW-1133">Transmembrane helix</keyword>
<keyword evidence="9" id="KW-1185">Reference proteome</keyword>
<feature type="transmembrane region" description="Helical" evidence="7">
    <location>
        <begin position="310"/>
        <end position="330"/>
    </location>
</feature>
<dbReference type="GeneID" id="102025978"/>
<feature type="transmembrane region" description="Helical" evidence="7">
    <location>
        <begin position="480"/>
        <end position="501"/>
    </location>
</feature>
<dbReference type="NCBIfam" id="TIGR00813">
    <property type="entry name" value="sss"/>
    <property type="match status" value="1"/>
</dbReference>
<feature type="transmembrane region" description="Helical" evidence="7">
    <location>
        <begin position="20"/>
        <end position="41"/>
    </location>
</feature>
<accession>A0A8C2VD97</accession>
<dbReference type="PANTHER" id="PTHR11819:SF110">
    <property type="entry name" value="GENE 5134-RELATED"/>
    <property type="match status" value="1"/>
</dbReference>
<dbReference type="GeneTree" id="ENSGT00940000163531"/>
<evidence type="ECO:0000256" key="7">
    <source>
        <dbReference type="SAM" id="Phobius"/>
    </source>
</evidence>
<feature type="transmembrane region" description="Helical" evidence="7">
    <location>
        <begin position="53"/>
        <end position="73"/>
    </location>
</feature>
<dbReference type="Proteomes" id="UP000694398">
    <property type="component" value="Unassembled WGS sequence"/>
</dbReference>
<dbReference type="Pfam" id="PF00474">
    <property type="entry name" value="SSF"/>
    <property type="match status" value="1"/>
</dbReference>
<feature type="transmembrane region" description="Helical" evidence="7">
    <location>
        <begin position="378"/>
        <end position="408"/>
    </location>
</feature>
<feature type="transmembrane region" description="Helical" evidence="7">
    <location>
        <begin position="521"/>
        <end position="542"/>
    </location>
</feature>